<feature type="transmembrane region" description="Helical" evidence="5">
    <location>
        <begin position="118"/>
        <end position="140"/>
    </location>
</feature>
<dbReference type="PANTHER" id="PTHR23523:SF1">
    <property type="entry name" value="CYANATE TRANSPORT PROTEIN CYNX"/>
    <property type="match status" value="1"/>
</dbReference>
<feature type="region of interest" description="Disordered" evidence="4">
    <location>
        <begin position="1"/>
        <end position="21"/>
    </location>
</feature>
<reference evidence="8" key="1">
    <citation type="submission" date="2017-10" db="EMBL/GenBank/DDBJ databases">
        <title>Completed PacBio SMRT sequence of Methylosinus trichosporium OB3b reveals presence of a third large plasmid.</title>
        <authorList>
            <person name="Charles T.C."/>
            <person name="Lynch M.D.J."/>
            <person name="Heil J.R."/>
            <person name="Cheng J."/>
        </authorList>
    </citation>
    <scope>NUCLEOTIDE SEQUENCE [LARGE SCALE GENOMIC DNA]</scope>
    <source>
        <strain evidence="8">OB3b</strain>
    </source>
</reference>
<evidence type="ECO:0000256" key="5">
    <source>
        <dbReference type="SAM" id="Phobius"/>
    </source>
</evidence>
<dbReference type="InterPro" id="IPR036259">
    <property type="entry name" value="MFS_trans_sf"/>
</dbReference>
<feature type="transmembrane region" description="Helical" evidence="5">
    <location>
        <begin position="27"/>
        <end position="50"/>
    </location>
</feature>
<feature type="transmembrane region" description="Helical" evidence="5">
    <location>
        <begin position="318"/>
        <end position="336"/>
    </location>
</feature>
<dbReference type="InterPro" id="IPR020846">
    <property type="entry name" value="MFS_dom"/>
</dbReference>
<dbReference type="Pfam" id="PF07690">
    <property type="entry name" value="MFS_1"/>
    <property type="match status" value="1"/>
</dbReference>
<accession>A0A2D2D3A9</accession>
<evidence type="ECO:0000313" key="7">
    <source>
        <dbReference type="EMBL" id="ATQ69349.1"/>
    </source>
</evidence>
<feature type="transmembrane region" description="Helical" evidence="5">
    <location>
        <begin position="152"/>
        <end position="177"/>
    </location>
</feature>
<feature type="transmembrane region" description="Helical" evidence="5">
    <location>
        <begin position="224"/>
        <end position="249"/>
    </location>
</feature>
<dbReference type="InterPro" id="IPR011701">
    <property type="entry name" value="MFS"/>
</dbReference>
<evidence type="ECO:0000256" key="2">
    <source>
        <dbReference type="ARBA" id="ARBA00022989"/>
    </source>
</evidence>
<feature type="compositionally biased region" description="Low complexity" evidence="4">
    <location>
        <begin position="1"/>
        <end position="18"/>
    </location>
</feature>
<organism evidence="7 8">
    <name type="scientific">Methylosinus trichosporium (strain ATCC 35070 / NCIMB 11131 / UNIQEM 75 / OB3b)</name>
    <dbReference type="NCBI Taxonomy" id="595536"/>
    <lineage>
        <taxon>Bacteria</taxon>
        <taxon>Pseudomonadati</taxon>
        <taxon>Pseudomonadota</taxon>
        <taxon>Alphaproteobacteria</taxon>
        <taxon>Hyphomicrobiales</taxon>
        <taxon>Methylocystaceae</taxon>
        <taxon>Methylosinus</taxon>
    </lineage>
</organism>
<keyword evidence="1 5" id="KW-0812">Transmembrane</keyword>
<sequence length="408" mass="41176">MTSTAESAPDAATSSATSEGKTPQQGLTLAVVLLIAFNLRPAMAGLGPLLDLVERAADLNSAQAGLLTTLPIFLMGLGAFAGGGLRRLLGAKRGVALAIMLIALACASRWVWNDAAGMLASAAGAGLGVAAVQALLPGVIKARFGAGVGRAMGLYTTAIMGGAAVAAATAAGLASVIGWQAALALWSLPALLAAAAWTALRFPPETTKAAASEAGESFWRNGRAWTLMLFFGIGTGAFTLVLAWLPPYYMSLDESRQSSGFWLAGVIVAEVVASLAVSAFINRFPDRRGPLIAALLGVAAGLASLVAAPIALAAPAALLLGLGLGALFPLSLIVTLDHVDDPARAGDLAAFVQGGGYIVASTTPFIAGAIRDRVADLSSAWAAMAAIILLSVAIAARFSPGSYRRSRG</sequence>
<feature type="transmembrane region" description="Helical" evidence="5">
    <location>
        <begin position="348"/>
        <end position="367"/>
    </location>
</feature>
<feature type="transmembrane region" description="Helical" evidence="5">
    <location>
        <begin position="293"/>
        <end position="312"/>
    </location>
</feature>
<dbReference type="SUPFAM" id="SSF103473">
    <property type="entry name" value="MFS general substrate transporter"/>
    <property type="match status" value="1"/>
</dbReference>
<keyword evidence="2 5" id="KW-1133">Transmembrane helix</keyword>
<gene>
    <name evidence="7" type="ORF">CQW49_16765</name>
</gene>
<feature type="transmembrane region" description="Helical" evidence="5">
    <location>
        <begin position="94"/>
        <end position="112"/>
    </location>
</feature>
<evidence type="ECO:0000256" key="1">
    <source>
        <dbReference type="ARBA" id="ARBA00022692"/>
    </source>
</evidence>
<evidence type="ECO:0000259" key="6">
    <source>
        <dbReference type="PROSITE" id="PS50850"/>
    </source>
</evidence>
<dbReference type="EMBL" id="CP023737">
    <property type="protein sequence ID" value="ATQ69349.1"/>
    <property type="molecule type" value="Genomic_DNA"/>
</dbReference>
<feature type="transmembrane region" description="Helical" evidence="5">
    <location>
        <begin position="183"/>
        <end position="203"/>
    </location>
</feature>
<evidence type="ECO:0000313" key="8">
    <source>
        <dbReference type="Proteomes" id="UP000230709"/>
    </source>
</evidence>
<protein>
    <submittedName>
        <fullName evidence="7">MFS transporter</fullName>
    </submittedName>
</protein>
<evidence type="ECO:0000256" key="3">
    <source>
        <dbReference type="ARBA" id="ARBA00023136"/>
    </source>
</evidence>
<dbReference type="AlphaFoldDB" id="A0A2D2D3A9"/>
<dbReference type="Proteomes" id="UP000230709">
    <property type="component" value="Chromosome"/>
</dbReference>
<dbReference type="Gene3D" id="1.20.1250.20">
    <property type="entry name" value="MFS general substrate transporter like domains"/>
    <property type="match status" value="2"/>
</dbReference>
<dbReference type="PANTHER" id="PTHR23523">
    <property type="match status" value="1"/>
</dbReference>
<feature type="domain" description="Major facilitator superfamily (MFS) profile" evidence="6">
    <location>
        <begin position="26"/>
        <end position="403"/>
    </location>
</feature>
<evidence type="ECO:0000256" key="4">
    <source>
        <dbReference type="SAM" id="MobiDB-lite"/>
    </source>
</evidence>
<dbReference type="RefSeq" id="WP_003608614.1">
    <property type="nucleotide sequence ID" value="NZ_ADVE02000001.1"/>
</dbReference>
<keyword evidence="3 5" id="KW-0472">Membrane</keyword>
<dbReference type="InterPro" id="IPR052524">
    <property type="entry name" value="MFS_Cyanate_Porter"/>
</dbReference>
<keyword evidence="8" id="KW-1185">Reference proteome</keyword>
<feature type="transmembrane region" description="Helical" evidence="5">
    <location>
        <begin position="261"/>
        <end position="281"/>
    </location>
</feature>
<feature type="transmembrane region" description="Helical" evidence="5">
    <location>
        <begin position="379"/>
        <end position="398"/>
    </location>
</feature>
<name>A0A2D2D3A9_METT3</name>
<proteinExistence type="predicted"/>
<dbReference type="STRING" id="595536.GCA_000178815_01828"/>
<feature type="transmembrane region" description="Helical" evidence="5">
    <location>
        <begin position="62"/>
        <end position="82"/>
    </location>
</feature>
<dbReference type="KEGG" id="mtw:CQW49_16765"/>
<dbReference type="GO" id="GO:0022857">
    <property type="term" value="F:transmembrane transporter activity"/>
    <property type="evidence" value="ECO:0007669"/>
    <property type="project" value="InterPro"/>
</dbReference>
<dbReference type="PROSITE" id="PS50850">
    <property type="entry name" value="MFS"/>
    <property type="match status" value="1"/>
</dbReference>